<evidence type="ECO:0000256" key="3">
    <source>
        <dbReference type="ARBA" id="ARBA00010033"/>
    </source>
</evidence>
<comment type="pathway">
    <text evidence="2">Glycan biosynthesis; alginate biosynthesis.</text>
</comment>
<protein>
    <recommendedName>
        <fullName evidence="4">Alginate biosynthesis protein AlgF</fullName>
    </recommendedName>
</protein>
<dbReference type="RefSeq" id="WP_188395154.1">
    <property type="nucleotide sequence ID" value="NZ_BMCG01000002.1"/>
</dbReference>
<dbReference type="EMBL" id="BMCG01000002">
    <property type="protein sequence ID" value="GGC03302.1"/>
    <property type="molecule type" value="Genomic_DNA"/>
</dbReference>
<dbReference type="GO" id="GO:0042121">
    <property type="term" value="P:alginic acid biosynthetic process"/>
    <property type="evidence" value="ECO:0007669"/>
    <property type="project" value="UniProtKB-UniPathway"/>
</dbReference>
<reference evidence="8" key="2">
    <citation type="submission" date="2020-09" db="EMBL/GenBank/DDBJ databases">
        <authorList>
            <person name="Sun Q."/>
            <person name="Sedlacek I."/>
        </authorList>
    </citation>
    <scope>NUCLEOTIDE SEQUENCE</scope>
    <source>
        <strain evidence="8">CCM 7086</strain>
    </source>
</reference>
<reference evidence="8" key="1">
    <citation type="journal article" date="2014" name="Int. J. Syst. Evol. Microbiol.">
        <title>Complete genome sequence of Corynebacterium casei LMG S-19264T (=DSM 44701T), isolated from a smear-ripened cheese.</title>
        <authorList>
            <consortium name="US DOE Joint Genome Institute (JGI-PGF)"/>
            <person name="Walter F."/>
            <person name="Albersmeier A."/>
            <person name="Kalinowski J."/>
            <person name="Ruckert C."/>
        </authorList>
    </citation>
    <scope>NUCLEOTIDE SEQUENCE</scope>
    <source>
        <strain evidence="8">CCM 7086</strain>
    </source>
</reference>
<dbReference type="Pfam" id="PF11182">
    <property type="entry name" value="AlgF"/>
    <property type="match status" value="1"/>
</dbReference>
<comment type="caution">
    <text evidence="8">The sequence shown here is derived from an EMBL/GenBank/DDBJ whole genome shotgun (WGS) entry which is preliminary data.</text>
</comment>
<keyword evidence="6" id="KW-0574">Periplasm</keyword>
<evidence type="ECO:0000313" key="8">
    <source>
        <dbReference type="EMBL" id="GGC03302.1"/>
    </source>
</evidence>
<evidence type="ECO:0000256" key="7">
    <source>
        <dbReference type="ARBA" id="ARBA00022841"/>
    </source>
</evidence>
<accession>A0A8J2XXL9</accession>
<sequence length="223" mass="24408">MNHIWKRLLYVVAGMTATPWVMAEGALAQLYAAKPPAGSSFVRVVNMDSSVLQIRIASGAPNKLERHQIVSDYAIVRKSGDVNVTLNGQSANVPVKPGTYVTLVPKQREGRLIFDVLDDTHDRQDGLKATLHFYNLASACPVGRLEIVPSATALFKEVKQGNAIKRDVNPVSAKLNAGCDEAMSNVVELPELRPGDHYSFFMLGTNKKPVLHGQISRTEAFKK</sequence>
<evidence type="ECO:0000256" key="6">
    <source>
        <dbReference type="ARBA" id="ARBA00022764"/>
    </source>
</evidence>
<evidence type="ECO:0000256" key="5">
    <source>
        <dbReference type="ARBA" id="ARBA00022729"/>
    </source>
</evidence>
<dbReference type="InterPro" id="IPR035422">
    <property type="entry name" value="AlgF"/>
</dbReference>
<keyword evidence="9" id="KW-1185">Reference proteome</keyword>
<evidence type="ECO:0000313" key="9">
    <source>
        <dbReference type="Proteomes" id="UP000620266"/>
    </source>
</evidence>
<comment type="subcellular location">
    <subcellularLocation>
        <location evidence="1">Periplasm</location>
    </subcellularLocation>
</comment>
<evidence type="ECO:0000256" key="4">
    <source>
        <dbReference type="ARBA" id="ARBA00013964"/>
    </source>
</evidence>
<gene>
    <name evidence="8" type="ORF">GCM10007205_10660</name>
</gene>
<name>A0A8J2XXL9_9BURK</name>
<dbReference type="Proteomes" id="UP000620266">
    <property type="component" value="Unassembled WGS sequence"/>
</dbReference>
<dbReference type="AlphaFoldDB" id="A0A8J2XXL9"/>
<dbReference type="UniPathway" id="UPA00286"/>
<proteinExistence type="inferred from homology"/>
<comment type="similarity">
    <text evidence="3">Belongs to the AlgF family.</text>
</comment>
<dbReference type="GO" id="GO:0042597">
    <property type="term" value="C:periplasmic space"/>
    <property type="evidence" value="ECO:0007669"/>
    <property type="project" value="UniProtKB-SubCell"/>
</dbReference>
<keyword evidence="5" id="KW-0732">Signal</keyword>
<keyword evidence="7" id="KW-0016">Alginate biosynthesis</keyword>
<evidence type="ECO:0000256" key="2">
    <source>
        <dbReference type="ARBA" id="ARBA00005182"/>
    </source>
</evidence>
<organism evidence="8 9">
    <name type="scientific">Oxalicibacterium flavum</name>
    <dbReference type="NCBI Taxonomy" id="179467"/>
    <lineage>
        <taxon>Bacteria</taxon>
        <taxon>Pseudomonadati</taxon>
        <taxon>Pseudomonadota</taxon>
        <taxon>Betaproteobacteria</taxon>
        <taxon>Burkholderiales</taxon>
        <taxon>Oxalobacteraceae</taxon>
        <taxon>Oxalicibacterium</taxon>
    </lineage>
</organism>
<evidence type="ECO:0000256" key="1">
    <source>
        <dbReference type="ARBA" id="ARBA00004418"/>
    </source>
</evidence>